<dbReference type="AlphaFoldDB" id="A0A8J3QFU3"/>
<accession>A0A8J3QFU3</accession>
<dbReference type="SUPFAM" id="SSF47413">
    <property type="entry name" value="lambda repressor-like DNA-binding domains"/>
    <property type="match status" value="1"/>
</dbReference>
<keyword evidence="1" id="KW-0238">DNA-binding</keyword>
<evidence type="ECO:0000256" key="1">
    <source>
        <dbReference type="ARBA" id="ARBA00023125"/>
    </source>
</evidence>
<reference evidence="3" key="1">
    <citation type="submission" date="2021-01" db="EMBL/GenBank/DDBJ databases">
        <title>Whole genome shotgun sequence of Rhizocola hellebori NBRC 109834.</title>
        <authorList>
            <person name="Komaki H."/>
            <person name="Tamura T."/>
        </authorList>
    </citation>
    <scope>NUCLEOTIDE SEQUENCE</scope>
    <source>
        <strain evidence="3">NBRC 109834</strain>
    </source>
</reference>
<evidence type="ECO:0000313" key="3">
    <source>
        <dbReference type="EMBL" id="GIH10203.1"/>
    </source>
</evidence>
<dbReference type="SMART" id="SM00530">
    <property type="entry name" value="HTH_XRE"/>
    <property type="match status" value="1"/>
</dbReference>
<dbReference type="InterPro" id="IPR010982">
    <property type="entry name" value="Lambda_DNA-bd_dom_sf"/>
</dbReference>
<evidence type="ECO:0000259" key="2">
    <source>
        <dbReference type="PROSITE" id="PS50943"/>
    </source>
</evidence>
<evidence type="ECO:0000313" key="4">
    <source>
        <dbReference type="Proteomes" id="UP000612899"/>
    </source>
</evidence>
<dbReference type="PANTHER" id="PTHR46797:SF1">
    <property type="entry name" value="METHYLPHOSPHONATE SYNTHASE"/>
    <property type="match status" value="1"/>
</dbReference>
<dbReference type="GO" id="GO:0003700">
    <property type="term" value="F:DNA-binding transcription factor activity"/>
    <property type="evidence" value="ECO:0007669"/>
    <property type="project" value="TreeGrafter"/>
</dbReference>
<dbReference type="PANTHER" id="PTHR46797">
    <property type="entry name" value="HTH-TYPE TRANSCRIPTIONAL REGULATOR"/>
    <property type="match status" value="1"/>
</dbReference>
<dbReference type="GO" id="GO:0005829">
    <property type="term" value="C:cytosol"/>
    <property type="evidence" value="ECO:0007669"/>
    <property type="project" value="TreeGrafter"/>
</dbReference>
<feature type="domain" description="HTH cro/C1-type" evidence="2">
    <location>
        <begin position="21"/>
        <end position="75"/>
    </location>
</feature>
<dbReference type="InterPro" id="IPR001387">
    <property type="entry name" value="Cro/C1-type_HTH"/>
</dbReference>
<dbReference type="GO" id="GO:0003677">
    <property type="term" value="F:DNA binding"/>
    <property type="evidence" value="ECO:0007669"/>
    <property type="project" value="UniProtKB-KW"/>
</dbReference>
<dbReference type="EMBL" id="BONY01000087">
    <property type="protein sequence ID" value="GIH10203.1"/>
    <property type="molecule type" value="Genomic_DNA"/>
</dbReference>
<sequence>MPDSDRRSRALLLRSVLGEALRRARLEQGRTLADVAVAARISMPYLSEVERGLKEVSSEVLAALCEALGIDLSELLMAIIIQLTSDPVLPLTVGRQMTVGGLRPSPPVQHRLAPPAARRGDAYALAA</sequence>
<gene>
    <name evidence="3" type="ORF">Rhe02_82700</name>
</gene>
<dbReference type="Proteomes" id="UP000612899">
    <property type="component" value="Unassembled WGS sequence"/>
</dbReference>
<keyword evidence="4" id="KW-1185">Reference proteome</keyword>
<dbReference type="Gene3D" id="1.10.260.40">
    <property type="entry name" value="lambda repressor-like DNA-binding domains"/>
    <property type="match status" value="1"/>
</dbReference>
<protein>
    <recommendedName>
        <fullName evidence="2">HTH cro/C1-type domain-containing protein</fullName>
    </recommendedName>
</protein>
<comment type="caution">
    <text evidence="3">The sequence shown here is derived from an EMBL/GenBank/DDBJ whole genome shotgun (WGS) entry which is preliminary data.</text>
</comment>
<proteinExistence type="predicted"/>
<organism evidence="3 4">
    <name type="scientific">Rhizocola hellebori</name>
    <dbReference type="NCBI Taxonomy" id="1392758"/>
    <lineage>
        <taxon>Bacteria</taxon>
        <taxon>Bacillati</taxon>
        <taxon>Actinomycetota</taxon>
        <taxon>Actinomycetes</taxon>
        <taxon>Micromonosporales</taxon>
        <taxon>Micromonosporaceae</taxon>
        <taxon>Rhizocola</taxon>
    </lineage>
</organism>
<dbReference type="PROSITE" id="PS50943">
    <property type="entry name" value="HTH_CROC1"/>
    <property type="match status" value="1"/>
</dbReference>
<name>A0A8J3QFU3_9ACTN</name>
<dbReference type="Pfam" id="PF01381">
    <property type="entry name" value="HTH_3"/>
    <property type="match status" value="1"/>
</dbReference>
<dbReference type="CDD" id="cd00093">
    <property type="entry name" value="HTH_XRE"/>
    <property type="match status" value="1"/>
</dbReference>
<dbReference type="InterPro" id="IPR050807">
    <property type="entry name" value="TransReg_Diox_bact_type"/>
</dbReference>